<gene>
    <name evidence="3" type="ORF">COW36_23485</name>
</gene>
<feature type="transmembrane region" description="Helical" evidence="2">
    <location>
        <begin position="233"/>
        <end position="251"/>
    </location>
</feature>
<keyword evidence="2" id="KW-0472">Membrane</keyword>
<feature type="region of interest" description="Disordered" evidence="1">
    <location>
        <begin position="1"/>
        <end position="168"/>
    </location>
</feature>
<evidence type="ECO:0000313" key="3">
    <source>
        <dbReference type="EMBL" id="PIW14005.1"/>
    </source>
</evidence>
<protein>
    <submittedName>
        <fullName evidence="3">Uncharacterized protein</fullName>
    </submittedName>
</protein>
<dbReference type="EMBL" id="PFFQ01000065">
    <property type="protein sequence ID" value="PIW14005.1"/>
    <property type="molecule type" value="Genomic_DNA"/>
</dbReference>
<dbReference type="AlphaFoldDB" id="A0A2M7FXJ0"/>
<feature type="compositionally biased region" description="Polar residues" evidence="1">
    <location>
        <begin position="1"/>
        <end position="18"/>
    </location>
</feature>
<feature type="compositionally biased region" description="Polar residues" evidence="1">
    <location>
        <begin position="57"/>
        <end position="73"/>
    </location>
</feature>
<sequence length="466" mass="50575">MAVTRIQRNSTNPQTTETNAREHTTSKTSGNGDATPAKTQFDNPVAKNELVKGNQGGTQESTPSGQTNVYKSEQATRHQLDVKPPGEESAQFKGDHYNPSSTITRGKETDTNQGDDREHKVKRKNERDRDEEDAENEGGGERKRRRPRQPGAKRSGGGNIPGAGAGVPAVVSGGGGGVSSLSAPSASDGRRVNLGTMKGATVLDGQSQDLFQPSTSTQSTAAKAQERSIREQISMYSLGAVGAAVFTAVAANADPNGDNGMGGNMQKVLLNQSIEAMAEAPDILSAQYREIVREIVQGTLQAAKENDIQTQAAIKMLVTSLMAVSPHDDDPKMMCEALKVISSEILYGKLNVGYSMKLAAYALGGALFMLSIYYKNYQKRVDYTKQLEQKLKYACNDGIWEATGEVTGYSEEHARSNTDRFVAGRIEEEKEFQRNMFKGILLLPLKKMENVPFVRKLLSRFQKGSI</sequence>
<evidence type="ECO:0000313" key="4">
    <source>
        <dbReference type="Proteomes" id="UP000231019"/>
    </source>
</evidence>
<feature type="compositionally biased region" description="Basic and acidic residues" evidence="1">
    <location>
        <begin position="74"/>
        <end position="86"/>
    </location>
</feature>
<organism evidence="3 4">
    <name type="scientific">bacterium (Candidatus Blackallbacteria) CG17_big_fil_post_rev_8_21_14_2_50_48_46</name>
    <dbReference type="NCBI Taxonomy" id="2014261"/>
    <lineage>
        <taxon>Bacteria</taxon>
        <taxon>Candidatus Blackallbacteria</taxon>
    </lineage>
</organism>
<keyword evidence="2" id="KW-0812">Transmembrane</keyword>
<evidence type="ECO:0000256" key="2">
    <source>
        <dbReference type="SAM" id="Phobius"/>
    </source>
</evidence>
<feature type="compositionally biased region" description="Polar residues" evidence="1">
    <location>
        <begin position="26"/>
        <end position="42"/>
    </location>
</feature>
<proteinExistence type="predicted"/>
<name>A0A2M7FXJ0_9BACT</name>
<feature type="transmembrane region" description="Helical" evidence="2">
    <location>
        <begin position="358"/>
        <end position="374"/>
    </location>
</feature>
<comment type="caution">
    <text evidence="3">The sequence shown here is derived from an EMBL/GenBank/DDBJ whole genome shotgun (WGS) entry which is preliminary data.</text>
</comment>
<feature type="compositionally biased region" description="Acidic residues" evidence="1">
    <location>
        <begin position="129"/>
        <end position="138"/>
    </location>
</feature>
<dbReference type="Proteomes" id="UP000231019">
    <property type="component" value="Unassembled WGS sequence"/>
</dbReference>
<feature type="compositionally biased region" description="Basic and acidic residues" evidence="1">
    <location>
        <begin position="105"/>
        <end position="119"/>
    </location>
</feature>
<evidence type="ECO:0000256" key="1">
    <source>
        <dbReference type="SAM" id="MobiDB-lite"/>
    </source>
</evidence>
<accession>A0A2M7FXJ0</accession>
<keyword evidence="2" id="KW-1133">Transmembrane helix</keyword>
<feature type="compositionally biased region" description="Gly residues" evidence="1">
    <location>
        <begin position="154"/>
        <end position="165"/>
    </location>
</feature>
<reference evidence="3 4" key="1">
    <citation type="submission" date="2017-09" db="EMBL/GenBank/DDBJ databases">
        <title>Depth-based differentiation of microbial function through sediment-hosted aquifers and enrichment of novel symbionts in the deep terrestrial subsurface.</title>
        <authorList>
            <person name="Probst A.J."/>
            <person name="Ladd B."/>
            <person name="Jarett J.K."/>
            <person name="Geller-Mcgrath D.E."/>
            <person name="Sieber C.M."/>
            <person name="Emerson J.B."/>
            <person name="Anantharaman K."/>
            <person name="Thomas B.C."/>
            <person name="Malmstrom R."/>
            <person name="Stieglmeier M."/>
            <person name="Klingl A."/>
            <person name="Woyke T."/>
            <person name="Ryan C.M."/>
            <person name="Banfield J.F."/>
        </authorList>
    </citation>
    <scope>NUCLEOTIDE SEQUENCE [LARGE SCALE GENOMIC DNA]</scope>
    <source>
        <strain evidence="3">CG17_big_fil_post_rev_8_21_14_2_50_48_46</strain>
    </source>
</reference>